<feature type="transmembrane region" description="Helical" evidence="1">
    <location>
        <begin position="20"/>
        <end position="39"/>
    </location>
</feature>
<evidence type="ECO:0000256" key="1">
    <source>
        <dbReference type="SAM" id="Phobius"/>
    </source>
</evidence>
<dbReference type="AlphaFoldDB" id="A0A1I6LBV8"/>
<dbReference type="InterPro" id="IPR055737">
    <property type="entry name" value="DUF7313"/>
</dbReference>
<evidence type="ECO:0000259" key="2">
    <source>
        <dbReference type="Pfam" id="PF23995"/>
    </source>
</evidence>
<evidence type="ECO:0000313" key="4">
    <source>
        <dbReference type="Proteomes" id="UP000199062"/>
    </source>
</evidence>
<dbReference type="EMBL" id="FOZK01000002">
    <property type="protein sequence ID" value="SFS00887.1"/>
    <property type="molecule type" value="Genomic_DNA"/>
</dbReference>
<reference evidence="3 4" key="1">
    <citation type="submission" date="2016-10" db="EMBL/GenBank/DDBJ databases">
        <authorList>
            <person name="de Groot N.N."/>
        </authorList>
    </citation>
    <scope>NUCLEOTIDE SEQUENCE [LARGE SCALE GENOMIC DNA]</scope>
    <source>
        <strain evidence="3 4">CGMCC 1.10457</strain>
    </source>
</reference>
<sequence>MQTEPFVNLFGPLDAALQGQIEIVILALVLVNMVTRFLAQRRYVDQYEDDGADAITRWVPHEVTNLVLVLASFYFLTVHHHGGLVTSVLVVGMVITDFFEFESRKVEARRDLPLDRPKAAIGAWVLALLYVIFQVAFTGSIDSLV</sequence>
<organism evidence="3 4">
    <name type="scientific">Halomicrobium zhouii</name>
    <dbReference type="NCBI Taxonomy" id="767519"/>
    <lineage>
        <taxon>Archaea</taxon>
        <taxon>Methanobacteriati</taxon>
        <taxon>Methanobacteriota</taxon>
        <taxon>Stenosarchaea group</taxon>
        <taxon>Halobacteria</taxon>
        <taxon>Halobacteriales</taxon>
        <taxon>Haloarculaceae</taxon>
        <taxon>Halomicrobium</taxon>
    </lineage>
</organism>
<proteinExistence type="predicted"/>
<dbReference type="Proteomes" id="UP000199062">
    <property type="component" value="Unassembled WGS sequence"/>
</dbReference>
<dbReference type="Pfam" id="PF23995">
    <property type="entry name" value="DUF7313"/>
    <property type="match status" value="1"/>
</dbReference>
<dbReference type="OrthoDB" id="234683at2157"/>
<keyword evidence="4" id="KW-1185">Reference proteome</keyword>
<keyword evidence="1" id="KW-1133">Transmembrane helix</keyword>
<keyword evidence="1" id="KW-0472">Membrane</keyword>
<name>A0A1I6LBV8_9EURY</name>
<feature type="domain" description="DUF7313" evidence="2">
    <location>
        <begin position="7"/>
        <end position="137"/>
    </location>
</feature>
<gene>
    <name evidence="3" type="ORF">SAMN05216559_2419</name>
</gene>
<feature type="transmembrane region" description="Helical" evidence="1">
    <location>
        <begin position="119"/>
        <end position="137"/>
    </location>
</feature>
<protein>
    <recommendedName>
        <fullName evidence="2">DUF7313 domain-containing protein</fullName>
    </recommendedName>
</protein>
<accession>A0A1I6LBV8</accession>
<dbReference type="RefSeq" id="WP_089816763.1">
    <property type="nucleotide sequence ID" value="NZ_FOZK01000002.1"/>
</dbReference>
<evidence type="ECO:0000313" key="3">
    <source>
        <dbReference type="EMBL" id="SFS00887.1"/>
    </source>
</evidence>
<keyword evidence="1" id="KW-0812">Transmembrane</keyword>